<proteinExistence type="predicted"/>
<dbReference type="InterPro" id="IPR016193">
    <property type="entry name" value="Cytidine_deaminase-like"/>
</dbReference>
<sequence>MLNCYHSISILKYIIGSTLKRFIYNENDYTVVECYIIVGQWILRSETAPGGHPHAEVLCLSQLDREKPSEIIISTPPCIEFNQTPPCCYSLLSVCSDLLILELDSNKIETIKFMKCFINIGWMQSRSLLLISSVGIKVVSDIELRIANLKQGLPICNVYPSITRQYISSIATSSNIISIDNCKFNNKTEYFGNVIVRLMTSDINDIACNLIQNSNCLQVWMVNRPSNNKPSKELMLVKNNGFNGLNPSVIQAKRLMRLTSNSFQCNMVLNSKMIEVGSLFSRVNSIWPFIMGIRPDIVANLNLYNGIYCRHMSYTTRCWYSINRITYCCY</sequence>
<comment type="caution">
    <text evidence="1">The sequence shown here is derived from an EMBL/GenBank/DDBJ whole genome shotgun (WGS) entry which is preliminary data.</text>
</comment>
<evidence type="ECO:0000313" key="1">
    <source>
        <dbReference type="EMBL" id="PIM95869.1"/>
    </source>
</evidence>
<organism evidence="1 2">
    <name type="scientific">Candidatus Hodgkinia cicadicola</name>
    <dbReference type="NCBI Taxonomy" id="573658"/>
    <lineage>
        <taxon>Bacteria</taxon>
        <taxon>Pseudomonadati</taxon>
        <taxon>Pseudomonadota</taxon>
        <taxon>Alphaproteobacteria</taxon>
        <taxon>Hyphomicrobiales</taxon>
        <taxon>Candidatus Hodgkinia</taxon>
    </lineage>
</organism>
<protein>
    <submittedName>
        <fullName evidence="1">Riboflavin biosynthesis protein RibD</fullName>
    </submittedName>
</protein>
<gene>
    <name evidence="1" type="primary">ribD</name>
    <name evidence="1" type="ORF">trycra_40</name>
</gene>
<reference evidence="1" key="1">
    <citation type="submission" date="2017-09" db="EMBL/GenBank/DDBJ databases">
        <authorList>
            <person name="Campbell M.A."/>
            <person name="Lukasik P."/>
            <person name="Simon C."/>
            <person name="McCutcheon J.P."/>
        </authorList>
    </citation>
    <scope>NUCLEOTIDE SEQUENCE [LARGE SCALE GENOMIC DNA]</scope>
    <source>
        <strain evidence="1">TRYCRA</strain>
    </source>
</reference>
<dbReference type="Proteomes" id="UP000228979">
    <property type="component" value="Unassembled WGS sequence"/>
</dbReference>
<dbReference type="SUPFAM" id="SSF53927">
    <property type="entry name" value="Cytidine deaminase-like"/>
    <property type="match status" value="1"/>
</dbReference>
<evidence type="ECO:0000313" key="2">
    <source>
        <dbReference type="Proteomes" id="UP000228979"/>
    </source>
</evidence>
<accession>A0ABX4MGM7</accession>
<keyword evidence="2" id="KW-1185">Reference proteome</keyword>
<name>A0ABX4MGM7_9HYPH</name>
<dbReference type="EMBL" id="NXGP01000021">
    <property type="protein sequence ID" value="PIM95869.1"/>
    <property type="molecule type" value="Genomic_DNA"/>
</dbReference>